<accession>A0AAU7DEX9</accession>
<reference evidence="1" key="1">
    <citation type="submission" date="2023-03" db="EMBL/GenBank/DDBJ databases">
        <title>Edaphobacter sp.</title>
        <authorList>
            <person name="Huber K.J."/>
            <person name="Papendorf J."/>
            <person name="Pilke C."/>
            <person name="Bunk B."/>
            <person name="Sproeer C."/>
            <person name="Pester M."/>
        </authorList>
    </citation>
    <scope>NUCLEOTIDE SEQUENCE</scope>
    <source>
        <strain evidence="1">DSM 110680</strain>
    </source>
</reference>
<dbReference type="EMBL" id="CP121196">
    <property type="protein sequence ID" value="XBH16567.1"/>
    <property type="molecule type" value="Genomic_DNA"/>
</dbReference>
<name>A0AAU7DEX9_9BACT</name>
<sequence>MGAKVTLSTPIDPEISEQLDQFCEEINRSRAEVMRGLLCALLVEGKQFIFDGWRERVNGIRHHVPDGVGKVVG</sequence>
<gene>
    <name evidence="1" type="ORF">P8935_18575</name>
</gene>
<dbReference type="CDD" id="cd21631">
    <property type="entry name" value="RHH_CopG_NikR-like"/>
    <property type="match status" value="1"/>
</dbReference>
<proteinExistence type="predicted"/>
<organism evidence="1">
    <name type="scientific">Telmatobacter sp. DSM 110680</name>
    <dbReference type="NCBI Taxonomy" id="3036704"/>
    <lineage>
        <taxon>Bacteria</taxon>
        <taxon>Pseudomonadati</taxon>
        <taxon>Acidobacteriota</taxon>
        <taxon>Terriglobia</taxon>
        <taxon>Terriglobales</taxon>
        <taxon>Acidobacteriaceae</taxon>
        <taxon>Telmatobacter</taxon>
    </lineage>
</organism>
<evidence type="ECO:0008006" key="2">
    <source>
        <dbReference type="Google" id="ProtNLM"/>
    </source>
</evidence>
<evidence type="ECO:0000313" key="1">
    <source>
        <dbReference type="EMBL" id="XBH16567.1"/>
    </source>
</evidence>
<dbReference type="RefSeq" id="WP_348261796.1">
    <property type="nucleotide sequence ID" value="NZ_CP121196.1"/>
</dbReference>
<protein>
    <recommendedName>
        <fullName evidence="2">Ribbon-helix-helix protein CopG domain-containing protein</fullName>
    </recommendedName>
</protein>
<dbReference type="AlphaFoldDB" id="A0AAU7DEX9"/>